<comment type="caution">
    <text evidence="1">The sequence shown here is derived from an EMBL/GenBank/DDBJ whole genome shotgun (WGS) entry which is preliminary data.</text>
</comment>
<sequence length="113" mass="13107">MKKIINAILKPIIHWAYPQFKRRKGYASYITVFKRYFILQKIIGFNRPIPWPVHFTTTIYCWEKIEKGICCDPGDNLGIYINASGGLKLGNNVNIGANSSLTTTNHYKYDHRK</sequence>
<dbReference type="AlphaFoldDB" id="A0A5M8NZ35"/>
<evidence type="ECO:0000313" key="2">
    <source>
        <dbReference type="Proteomes" id="UP000324575"/>
    </source>
</evidence>
<protein>
    <recommendedName>
        <fullName evidence="3">Serine acetyltransferase</fullName>
    </recommendedName>
</protein>
<evidence type="ECO:0000313" key="1">
    <source>
        <dbReference type="EMBL" id="KAA6301421.1"/>
    </source>
</evidence>
<accession>A0A5M8NZ35</accession>
<gene>
    <name evidence="1" type="ORF">EZS26_002408</name>
</gene>
<name>A0A5M8NZ35_9BACT</name>
<dbReference type="EMBL" id="SNRX01000019">
    <property type="protein sequence ID" value="KAA6301421.1"/>
    <property type="molecule type" value="Genomic_DNA"/>
</dbReference>
<organism evidence="1 2">
    <name type="scientific">Candidatus Ordinivivax streblomastigis</name>
    <dbReference type="NCBI Taxonomy" id="2540710"/>
    <lineage>
        <taxon>Bacteria</taxon>
        <taxon>Pseudomonadati</taxon>
        <taxon>Bacteroidota</taxon>
        <taxon>Bacteroidia</taxon>
        <taxon>Bacteroidales</taxon>
        <taxon>Candidatus Ordinivivax</taxon>
    </lineage>
</organism>
<dbReference type="Proteomes" id="UP000324575">
    <property type="component" value="Unassembled WGS sequence"/>
</dbReference>
<proteinExistence type="predicted"/>
<evidence type="ECO:0008006" key="3">
    <source>
        <dbReference type="Google" id="ProtNLM"/>
    </source>
</evidence>
<reference evidence="1 2" key="1">
    <citation type="submission" date="2019-03" db="EMBL/GenBank/DDBJ databases">
        <title>Single cell metagenomics reveals metabolic interactions within the superorganism composed of flagellate Streblomastix strix and complex community of Bacteroidetes bacteria on its surface.</title>
        <authorList>
            <person name="Treitli S.C."/>
            <person name="Kolisko M."/>
            <person name="Husnik F."/>
            <person name="Keeling P."/>
            <person name="Hampl V."/>
        </authorList>
    </citation>
    <scope>NUCLEOTIDE SEQUENCE [LARGE SCALE GENOMIC DNA]</scope>
    <source>
        <strain evidence="1">St1</strain>
    </source>
</reference>